<dbReference type="AlphaFoldDB" id="A0A6J7H275"/>
<protein>
    <submittedName>
        <fullName evidence="2">Unannotated protein</fullName>
    </submittedName>
</protein>
<accession>A0A6J7H275</accession>
<evidence type="ECO:0000313" key="2">
    <source>
        <dbReference type="EMBL" id="CAB4915047.1"/>
    </source>
</evidence>
<evidence type="ECO:0000256" key="1">
    <source>
        <dbReference type="SAM" id="Phobius"/>
    </source>
</evidence>
<keyword evidence="1" id="KW-0472">Membrane</keyword>
<reference evidence="2" key="1">
    <citation type="submission" date="2020-05" db="EMBL/GenBank/DDBJ databases">
        <authorList>
            <person name="Chiriac C."/>
            <person name="Salcher M."/>
            <person name="Ghai R."/>
            <person name="Kavagutti S V."/>
        </authorList>
    </citation>
    <scope>NUCLEOTIDE SEQUENCE</scope>
</reference>
<gene>
    <name evidence="2" type="ORF">UFOPK3684_00043</name>
</gene>
<sequence length="135" mass="14632">MAIASLAPAFNRSKEILAEKSARAGFKLVPDISEEKQANRKFMAIVASVLGFIFLLTLLFINTLLAQDAFKLAHLKLEAKIVSDQREAIARHIDQVSSPQSLARAASALGMKPSETPIFLDLQQATSPQRSLGNG</sequence>
<keyword evidence="1" id="KW-1133">Transmembrane helix</keyword>
<organism evidence="2">
    <name type="scientific">freshwater metagenome</name>
    <dbReference type="NCBI Taxonomy" id="449393"/>
    <lineage>
        <taxon>unclassified sequences</taxon>
        <taxon>metagenomes</taxon>
        <taxon>ecological metagenomes</taxon>
    </lineage>
</organism>
<keyword evidence="1" id="KW-0812">Transmembrane</keyword>
<name>A0A6J7H275_9ZZZZ</name>
<dbReference type="EMBL" id="CAFBMZ010000002">
    <property type="protein sequence ID" value="CAB4915047.1"/>
    <property type="molecule type" value="Genomic_DNA"/>
</dbReference>
<feature type="transmembrane region" description="Helical" evidence="1">
    <location>
        <begin position="42"/>
        <end position="66"/>
    </location>
</feature>
<proteinExistence type="predicted"/>